<reference evidence="2 3" key="1">
    <citation type="submission" date="2020-02" db="EMBL/GenBank/DDBJ databases">
        <title>Genome sequence of strain AETb3-4.</title>
        <authorList>
            <person name="Gao J."/>
            <person name="Zhang X."/>
        </authorList>
    </citation>
    <scope>NUCLEOTIDE SEQUENCE [LARGE SCALE GENOMIC DNA]</scope>
    <source>
        <strain evidence="2 3">AETb3-4</strain>
    </source>
</reference>
<gene>
    <name evidence="2" type="ORF">G6034_07545</name>
</gene>
<sequence length="114" mass="12008">MTTSPSTGTQNNPTDAGFITGHLPDGTPCLVTDWASIWDDDSPGHAALVRADAERWAVFIGFPPDCATAKAALASITHLYRSPGVDTADANQARRAAKAAAKGYRAPLDWIAEN</sequence>
<comment type="caution">
    <text evidence="2">The sequence shown here is derived from an EMBL/GenBank/DDBJ whole genome shotgun (WGS) entry which is preliminary data.</text>
</comment>
<feature type="region of interest" description="Disordered" evidence="1">
    <location>
        <begin position="1"/>
        <end position="20"/>
    </location>
</feature>
<dbReference type="EMBL" id="JAAMFM010000008">
    <property type="protein sequence ID" value="NVM94763.1"/>
    <property type="molecule type" value="Genomic_DNA"/>
</dbReference>
<evidence type="ECO:0000313" key="2">
    <source>
        <dbReference type="EMBL" id="NVM94763.1"/>
    </source>
</evidence>
<accession>A0A7Y7LZI0</accession>
<name>A0A7Y7LZI0_9MICC</name>
<keyword evidence="3" id="KW-1185">Reference proteome</keyword>
<protein>
    <submittedName>
        <fullName evidence="2">Uncharacterized protein</fullName>
    </submittedName>
</protein>
<dbReference type="Proteomes" id="UP000543556">
    <property type="component" value="Unassembled WGS sequence"/>
</dbReference>
<evidence type="ECO:0000313" key="3">
    <source>
        <dbReference type="Proteomes" id="UP000543556"/>
    </source>
</evidence>
<dbReference type="RefSeq" id="WP_176634497.1">
    <property type="nucleotide sequence ID" value="NZ_JAAMFM010000008.1"/>
</dbReference>
<feature type="compositionally biased region" description="Polar residues" evidence="1">
    <location>
        <begin position="1"/>
        <end position="14"/>
    </location>
</feature>
<dbReference type="AlphaFoldDB" id="A0A7Y7LZI0"/>
<evidence type="ECO:0000256" key="1">
    <source>
        <dbReference type="SAM" id="MobiDB-lite"/>
    </source>
</evidence>
<proteinExistence type="predicted"/>
<organism evidence="2 3">
    <name type="scientific">Arthrobacter wenxiniae</name>
    <dbReference type="NCBI Taxonomy" id="2713570"/>
    <lineage>
        <taxon>Bacteria</taxon>
        <taxon>Bacillati</taxon>
        <taxon>Actinomycetota</taxon>
        <taxon>Actinomycetes</taxon>
        <taxon>Micrococcales</taxon>
        <taxon>Micrococcaceae</taxon>
        <taxon>Arthrobacter</taxon>
    </lineage>
</organism>